<accession>A0A1X2H9A7</accession>
<dbReference type="Pfam" id="PF08894">
    <property type="entry name" value="DUF1838"/>
    <property type="match status" value="1"/>
</dbReference>
<dbReference type="STRING" id="13706.A0A1X2H9A7"/>
<name>A0A1X2H9A7_SYNRA</name>
<feature type="non-terminal residue" evidence="1">
    <location>
        <position position="274"/>
    </location>
</feature>
<gene>
    <name evidence="1" type="ORF">BCR43DRAFT_492658</name>
</gene>
<keyword evidence="2" id="KW-1185">Reference proteome</keyword>
<protein>
    <recommendedName>
        <fullName evidence="3">DUF1838 domain-containing protein</fullName>
    </recommendedName>
</protein>
<dbReference type="EMBL" id="MCGN01000006">
    <property type="protein sequence ID" value="ORY95232.1"/>
    <property type="molecule type" value="Genomic_DNA"/>
</dbReference>
<proteinExistence type="predicted"/>
<reference evidence="1 2" key="1">
    <citation type="submission" date="2016-07" db="EMBL/GenBank/DDBJ databases">
        <title>Pervasive Adenine N6-methylation of Active Genes in Fungi.</title>
        <authorList>
            <consortium name="DOE Joint Genome Institute"/>
            <person name="Mondo S.J."/>
            <person name="Dannebaum R.O."/>
            <person name="Kuo R.C."/>
            <person name="Labutti K."/>
            <person name="Haridas S."/>
            <person name="Kuo A."/>
            <person name="Salamov A."/>
            <person name="Ahrendt S.R."/>
            <person name="Lipzen A."/>
            <person name="Sullivan W."/>
            <person name="Andreopoulos W.B."/>
            <person name="Clum A."/>
            <person name="Lindquist E."/>
            <person name="Daum C."/>
            <person name="Ramamoorthy G.K."/>
            <person name="Gryganskyi A."/>
            <person name="Culley D."/>
            <person name="Magnuson J.K."/>
            <person name="James T.Y."/>
            <person name="O'Malley M.A."/>
            <person name="Stajich J.E."/>
            <person name="Spatafora J.W."/>
            <person name="Visel A."/>
            <person name="Grigoriev I.V."/>
        </authorList>
    </citation>
    <scope>NUCLEOTIDE SEQUENCE [LARGE SCALE GENOMIC DNA]</scope>
    <source>
        <strain evidence="1 2">NRRL 2496</strain>
    </source>
</reference>
<dbReference type="InterPro" id="IPR014990">
    <property type="entry name" value="DUF1838"/>
</dbReference>
<evidence type="ECO:0000313" key="1">
    <source>
        <dbReference type="EMBL" id="ORY95232.1"/>
    </source>
</evidence>
<evidence type="ECO:0000313" key="2">
    <source>
        <dbReference type="Proteomes" id="UP000242180"/>
    </source>
</evidence>
<dbReference type="Proteomes" id="UP000242180">
    <property type="component" value="Unassembled WGS sequence"/>
</dbReference>
<dbReference type="OMA" id="WLPWMKM"/>
<dbReference type="AlphaFoldDB" id="A0A1X2H9A7"/>
<dbReference type="InParanoid" id="A0A1X2H9A7"/>
<comment type="caution">
    <text evidence="1">The sequence shown here is derived from an EMBL/GenBank/DDBJ whole genome shotgun (WGS) entry which is preliminary data.</text>
</comment>
<evidence type="ECO:0008006" key="3">
    <source>
        <dbReference type="Google" id="ProtNLM"/>
    </source>
</evidence>
<sequence length="274" mass="30903">MSQDTSPLLLRLRYSTEPEADTIFEWEGSIFAFLPGQPPKRVFSCVGMNIGKAKVVDGKLQATGRELTYYLDPQTKQKLTHWDNPWTNEKHLPVVHIANDPVQMAFPVAIPLDTRTNPFSKTTKVMTEIPLFYPNPLATEDGTFDAYDAAKMYQAGELFTFTCPTSEAESSGTVENVEVNWTRMSRFAPFMKMGTQQGYLVYHCTGHKLPSHATVDQLQSSVLRDEIKNVVPAYARAPAAYDPAAKNVSSWSYFKHHFNRYQSDSEATWPVPAH</sequence>
<dbReference type="OrthoDB" id="899at2759"/>
<organism evidence="1 2">
    <name type="scientific">Syncephalastrum racemosum</name>
    <name type="common">Filamentous fungus</name>
    <dbReference type="NCBI Taxonomy" id="13706"/>
    <lineage>
        <taxon>Eukaryota</taxon>
        <taxon>Fungi</taxon>
        <taxon>Fungi incertae sedis</taxon>
        <taxon>Mucoromycota</taxon>
        <taxon>Mucoromycotina</taxon>
        <taxon>Mucoromycetes</taxon>
        <taxon>Mucorales</taxon>
        <taxon>Syncephalastraceae</taxon>
        <taxon>Syncephalastrum</taxon>
    </lineage>
</organism>